<proteinExistence type="inferred from homology"/>
<dbReference type="SUPFAM" id="SSF51197">
    <property type="entry name" value="Clavaminate synthase-like"/>
    <property type="match status" value="1"/>
</dbReference>
<dbReference type="GO" id="GO:0022857">
    <property type="term" value="F:transmembrane transporter activity"/>
    <property type="evidence" value="ECO:0007669"/>
    <property type="project" value="InterPro"/>
</dbReference>
<dbReference type="SUPFAM" id="SSF103473">
    <property type="entry name" value="MFS general substrate transporter"/>
    <property type="match status" value="1"/>
</dbReference>
<feature type="transmembrane region" description="Helical" evidence="7">
    <location>
        <begin position="165"/>
        <end position="185"/>
    </location>
</feature>
<dbReference type="PANTHER" id="PTHR23502:SF45">
    <property type="entry name" value="MAJOR FACILITATOR SUPERFAMILY (MFS) PROFILE DOMAIN-CONTAINING PROTEIN"/>
    <property type="match status" value="1"/>
</dbReference>
<evidence type="ECO:0000256" key="1">
    <source>
        <dbReference type="ARBA" id="ARBA00004141"/>
    </source>
</evidence>
<feature type="region of interest" description="Disordered" evidence="6">
    <location>
        <begin position="687"/>
        <end position="715"/>
    </location>
</feature>
<evidence type="ECO:0000256" key="7">
    <source>
        <dbReference type="SAM" id="Phobius"/>
    </source>
</evidence>
<dbReference type="PANTHER" id="PTHR23502">
    <property type="entry name" value="MAJOR FACILITATOR SUPERFAMILY"/>
    <property type="match status" value="1"/>
</dbReference>
<feature type="transmembrane region" description="Helical" evidence="7">
    <location>
        <begin position="251"/>
        <end position="271"/>
    </location>
</feature>
<dbReference type="OrthoDB" id="4050368at2759"/>
<evidence type="ECO:0000256" key="3">
    <source>
        <dbReference type="ARBA" id="ARBA00022692"/>
    </source>
</evidence>
<evidence type="ECO:0000256" key="2">
    <source>
        <dbReference type="ARBA" id="ARBA00008335"/>
    </source>
</evidence>
<dbReference type="Pfam" id="PF13621">
    <property type="entry name" value="Cupin_8"/>
    <property type="match status" value="1"/>
</dbReference>
<dbReference type="Proteomes" id="UP000281677">
    <property type="component" value="Unassembled WGS sequence"/>
</dbReference>
<feature type="transmembrane region" description="Helical" evidence="7">
    <location>
        <begin position="460"/>
        <end position="481"/>
    </location>
</feature>
<dbReference type="InterPro" id="IPR011701">
    <property type="entry name" value="MFS"/>
</dbReference>
<dbReference type="InterPro" id="IPR041667">
    <property type="entry name" value="Cupin_8"/>
</dbReference>
<feature type="transmembrane region" description="Helical" evidence="7">
    <location>
        <begin position="435"/>
        <end position="454"/>
    </location>
</feature>
<keyword evidence="3 7" id="KW-0812">Transmembrane</keyword>
<dbReference type="CDD" id="cd17323">
    <property type="entry name" value="MFS_Tpo1_MDR_like"/>
    <property type="match status" value="1"/>
</dbReference>
<evidence type="ECO:0000256" key="6">
    <source>
        <dbReference type="SAM" id="MobiDB-lite"/>
    </source>
</evidence>
<accession>A0A3M7IPN8</accession>
<evidence type="ECO:0000259" key="9">
    <source>
        <dbReference type="PROSITE" id="PS51184"/>
    </source>
</evidence>
<feature type="transmembrane region" description="Helical" evidence="7">
    <location>
        <begin position="529"/>
        <end position="551"/>
    </location>
</feature>
<evidence type="ECO:0000313" key="10">
    <source>
        <dbReference type="EMBL" id="RMZ27474.1"/>
    </source>
</evidence>
<dbReference type="GO" id="GO:0005886">
    <property type="term" value="C:plasma membrane"/>
    <property type="evidence" value="ECO:0007669"/>
    <property type="project" value="TreeGrafter"/>
</dbReference>
<protein>
    <submittedName>
        <fullName evidence="10">Uncharacterized protein</fullName>
    </submittedName>
</protein>
<dbReference type="SMART" id="SM00558">
    <property type="entry name" value="JmjC"/>
    <property type="match status" value="1"/>
</dbReference>
<feature type="transmembrane region" description="Helical" evidence="7">
    <location>
        <begin position="217"/>
        <end position="239"/>
    </location>
</feature>
<comment type="subcellular location">
    <subcellularLocation>
        <location evidence="1">Membrane</location>
        <topology evidence="1">Multi-pass membrane protein</topology>
    </subcellularLocation>
</comment>
<evidence type="ECO:0000256" key="5">
    <source>
        <dbReference type="ARBA" id="ARBA00023136"/>
    </source>
</evidence>
<feature type="transmembrane region" description="Helical" evidence="7">
    <location>
        <begin position="291"/>
        <end position="310"/>
    </location>
</feature>
<sequence>MSNPGSTAPGADPSRTPSAWTAKSEKENETPEGVTPDTRSEVEKNEASAARLGRVIGGKYLKKDENEEAPASAQHQDHGPLTEVDADIPLTLTEVVNKNGQEYIFIDFADGDQENPFNWNPWYKRFITTILNLMTLFIGLATTAYSSGISSMNKDLNASHTEGQLGLFTFNMTCAVAPMILAPFCELVGRKIVYAGAYLCFSLCFIGLALGQNISTIIVMRCLLGLFGCVGTILVGGTFDDMYQPRERGGPMAMFSFIAIFGTVAAPIYAGFIDQSIGWRWIEGIQGLSNIPLLLVVFIFFPETRGGVYLHKRAKALRKATGDQRYVAAEDINTPTLKSMLKASSVKAVKMLSTEPVVFAFGFWIAFCWGVVFLFLSVIPITFSEKRGWSEGVSGLPYISLCIGTTLGWLANYLQMGKYEKIVQNPDRKVVPEDRLYGAMLGAPLLPIGLFIYSFTQYAFLIWVGPVIALAPIAFGIYFVFESTYSYTADCYGTNASSAIAGQGLMRNTLGAVTPLFASQFFHNVGSQYAGLILSLFGAGLSLIPFVFYQYGHVLRERKDQMDPQSSVPTDGPARIRDIQRRFKDPVNRIEFAKDDDNLIHRLFQSVWLDGKLYGRDYEFPTWLNETQDFYGDPSRIPRRRLDLLRDRPKDTVAANNDEARYMRNKAFIKHIYEAVKTQNQNVGKHNTTSAEPLGATNVTTPQVTTHSDEGTNDHDDDVLFIGSRNVAETAVTPISISSRSTSSSSMDISEDEAEVFIGSRIVTNNEDDDDDDVVFVGSRAVAETTVRPASISSRSTSSSSMDLAQSGAGTERLLEISQAQMPSQIVGQSDGITSGPSGRLERLADLVSQELGEAVPDECIQECGQAPLRIIANRFEEVLMIAYEQLYTRPFSSVQKCWCRLYEDACLFKVVHMLKVRVASLGEYSNPNERLKFQSGPPDGDWLSEIIVVLDKSIQLSGAPGRRQLHDTIFQQLSEMLPAGEMDRYPEAFTLDNPWPLETEVGVPKADSMLDLVQFQEWLDDTARPLVIPHVTCHWPASKLWKSPRYLMEHTLGGRRLVPVELGKLYTDEDWGQKFIAFGEFMDVYLLPSSPRQVGYLAQTQLFDLIPSLKADVMTPDYCWTTPPASKDEATLKTAGLSSAPSLSEPIVNVWLGPCGTRTPLHTDPFHNILCQVVGFKYVRLYAPHEALKLYPIGVDKKGINMENTSQVDISENVAYLRGRNGDTDVLREIDRKFPKFKEAQYQEVILKPGDCLYVPLGWWHYVESLTTSSSVSFWWN</sequence>
<feature type="transmembrane region" description="Helical" evidence="7">
    <location>
        <begin position="357"/>
        <end position="383"/>
    </location>
</feature>
<evidence type="ECO:0000256" key="4">
    <source>
        <dbReference type="ARBA" id="ARBA00022989"/>
    </source>
</evidence>
<dbReference type="PROSITE" id="PS50850">
    <property type="entry name" value="MFS"/>
    <property type="match status" value="1"/>
</dbReference>
<dbReference type="PROSITE" id="PS51184">
    <property type="entry name" value="JMJC"/>
    <property type="match status" value="1"/>
</dbReference>
<dbReference type="Gene3D" id="2.60.120.650">
    <property type="entry name" value="Cupin"/>
    <property type="match status" value="1"/>
</dbReference>
<evidence type="ECO:0000259" key="8">
    <source>
        <dbReference type="PROSITE" id="PS50850"/>
    </source>
</evidence>
<dbReference type="EMBL" id="QWIT01000247">
    <property type="protein sequence ID" value="RMZ27474.1"/>
    <property type="molecule type" value="Genomic_DNA"/>
</dbReference>
<organism evidence="10 11">
    <name type="scientific">Hortaea werneckii</name>
    <name type="common">Black yeast</name>
    <name type="synonym">Cladosporium werneckii</name>
    <dbReference type="NCBI Taxonomy" id="91943"/>
    <lineage>
        <taxon>Eukaryota</taxon>
        <taxon>Fungi</taxon>
        <taxon>Dikarya</taxon>
        <taxon>Ascomycota</taxon>
        <taxon>Pezizomycotina</taxon>
        <taxon>Dothideomycetes</taxon>
        <taxon>Dothideomycetidae</taxon>
        <taxon>Mycosphaerellales</taxon>
        <taxon>Teratosphaeriaceae</taxon>
        <taxon>Hortaea</taxon>
    </lineage>
</organism>
<feature type="domain" description="JmjC" evidence="9">
    <location>
        <begin position="1096"/>
        <end position="1278"/>
    </location>
</feature>
<feature type="transmembrane region" description="Helical" evidence="7">
    <location>
        <begin position="126"/>
        <end position="145"/>
    </location>
</feature>
<comment type="caution">
    <text evidence="10">The sequence shown here is derived from an EMBL/GenBank/DDBJ whole genome shotgun (WGS) entry which is preliminary data.</text>
</comment>
<dbReference type="VEuPathDB" id="FungiDB:BTJ68_07992"/>
<dbReference type="InterPro" id="IPR020846">
    <property type="entry name" value="MFS_dom"/>
</dbReference>
<dbReference type="InterPro" id="IPR036259">
    <property type="entry name" value="MFS_trans_sf"/>
</dbReference>
<name>A0A3M7IPN8_HORWE</name>
<dbReference type="AlphaFoldDB" id="A0A3M7IPN8"/>
<dbReference type="FunFam" id="1.20.1250.20:FF:000082">
    <property type="entry name" value="MFS multidrug transporter, putative"/>
    <property type="match status" value="1"/>
</dbReference>
<dbReference type="Gene3D" id="1.20.1250.20">
    <property type="entry name" value="MFS general substrate transporter like domains"/>
    <property type="match status" value="1"/>
</dbReference>
<reference evidence="10 11" key="1">
    <citation type="journal article" date="2018" name="BMC Genomics">
        <title>Genomic evidence for intraspecific hybridization in a clonal and extremely halotolerant yeast.</title>
        <authorList>
            <person name="Gostincar C."/>
            <person name="Stajich J.E."/>
            <person name="Zupancic J."/>
            <person name="Zalar P."/>
            <person name="Gunde-Cimerman N."/>
        </authorList>
    </citation>
    <scope>NUCLEOTIDE SEQUENCE [LARGE SCALE GENOMIC DNA]</scope>
    <source>
        <strain evidence="10 11">EXF-120</strain>
    </source>
</reference>
<comment type="similarity">
    <text evidence="2">Belongs to the major facilitator superfamily.</text>
</comment>
<dbReference type="InterPro" id="IPR003347">
    <property type="entry name" value="JmjC_dom"/>
</dbReference>
<feature type="region of interest" description="Disordered" evidence="6">
    <location>
        <begin position="1"/>
        <end position="50"/>
    </location>
</feature>
<keyword evidence="4 7" id="KW-1133">Transmembrane helix</keyword>
<keyword evidence="5 7" id="KW-0472">Membrane</keyword>
<feature type="transmembrane region" description="Helical" evidence="7">
    <location>
        <begin position="395"/>
        <end position="414"/>
    </location>
</feature>
<feature type="transmembrane region" description="Helical" evidence="7">
    <location>
        <begin position="192"/>
        <end position="211"/>
    </location>
</feature>
<dbReference type="Pfam" id="PF07690">
    <property type="entry name" value="MFS_1"/>
    <property type="match status" value="1"/>
</dbReference>
<evidence type="ECO:0000313" key="11">
    <source>
        <dbReference type="Proteomes" id="UP000281677"/>
    </source>
</evidence>
<feature type="compositionally biased region" description="Polar residues" evidence="6">
    <location>
        <begin position="687"/>
        <end position="706"/>
    </location>
</feature>
<gene>
    <name evidence="10" type="ORF">D0859_08453</name>
</gene>
<feature type="domain" description="Major facilitator superfamily (MFS) profile" evidence="8">
    <location>
        <begin position="127"/>
        <end position="553"/>
    </location>
</feature>